<keyword evidence="1" id="KW-0472">Membrane</keyword>
<evidence type="ECO:0000313" key="3">
    <source>
        <dbReference type="EMBL" id="HHS02512.1"/>
    </source>
</evidence>
<accession>A0A7C5V4I6</accession>
<evidence type="ECO:0000256" key="1">
    <source>
        <dbReference type="SAM" id="Phobius"/>
    </source>
</evidence>
<name>A0A7C5V4I6_9FIRM</name>
<dbReference type="PANTHER" id="PTHR35793">
    <property type="entry name" value="INNER MEMBRANE PROTEIN YJIG"/>
    <property type="match status" value="1"/>
</dbReference>
<feature type="transmembrane region" description="Helical" evidence="1">
    <location>
        <begin position="48"/>
        <end position="68"/>
    </location>
</feature>
<protein>
    <submittedName>
        <fullName evidence="3">Nucleoside recognition protein</fullName>
    </submittedName>
</protein>
<gene>
    <name evidence="3" type="ORF">ENL71_08555</name>
</gene>
<reference evidence="3" key="1">
    <citation type="journal article" date="2020" name="mSystems">
        <title>Genome- and Community-Level Interaction Insights into Carbon Utilization and Element Cycling Functions of Hydrothermarchaeota in Hydrothermal Sediment.</title>
        <authorList>
            <person name="Zhou Z."/>
            <person name="Liu Y."/>
            <person name="Xu W."/>
            <person name="Pan J."/>
            <person name="Luo Z.H."/>
            <person name="Li M."/>
        </authorList>
    </citation>
    <scope>NUCLEOTIDE SEQUENCE [LARGE SCALE GENOMIC DNA]</scope>
    <source>
        <strain evidence="3">SpSt-102</strain>
    </source>
</reference>
<keyword evidence="1" id="KW-0812">Transmembrane</keyword>
<comment type="caution">
    <text evidence="3">The sequence shown here is derived from an EMBL/GenBank/DDBJ whole genome shotgun (WGS) entry which is preliminary data.</text>
</comment>
<dbReference type="PANTHER" id="PTHR35793:SF2">
    <property type="entry name" value="INNER MEMBRANE PROTEIN YJIG"/>
    <property type="match status" value="1"/>
</dbReference>
<evidence type="ECO:0000259" key="2">
    <source>
        <dbReference type="Pfam" id="PF07670"/>
    </source>
</evidence>
<feature type="transmembrane region" description="Helical" evidence="1">
    <location>
        <begin position="148"/>
        <end position="168"/>
    </location>
</feature>
<dbReference type="EMBL" id="DRUZ01000099">
    <property type="protein sequence ID" value="HHS02512.1"/>
    <property type="molecule type" value="Genomic_DNA"/>
</dbReference>
<feature type="transmembrane region" description="Helical" evidence="1">
    <location>
        <begin position="116"/>
        <end position="139"/>
    </location>
</feature>
<sequence length="172" mass="18915">MKNISDYLIVSFLLLIILFAASKRIDVFKSFVEGVQDGLKISIKIFPNIFTLIIAVELFTKTGILNVLQNLLSPVLSFFGIYKEALGLIIIKPFSGSSSFAVLKDIFEKYGVDSEIGVYSSIICASTETLFYVITTYLAATNVKKTRYLIPVAAAVDFLVLIIAAVIVKISI</sequence>
<dbReference type="GO" id="GO:0005886">
    <property type="term" value="C:plasma membrane"/>
    <property type="evidence" value="ECO:0007669"/>
    <property type="project" value="TreeGrafter"/>
</dbReference>
<feature type="transmembrane region" description="Helical" evidence="1">
    <location>
        <begin position="75"/>
        <end position="96"/>
    </location>
</feature>
<feature type="domain" description="Nucleoside transporter/FeoB GTPase Gate" evidence="2">
    <location>
        <begin position="43"/>
        <end position="142"/>
    </location>
</feature>
<dbReference type="AlphaFoldDB" id="A0A7C5V4I6"/>
<dbReference type="InterPro" id="IPR052549">
    <property type="entry name" value="SpmB"/>
</dbReference>
<organism evidence="3">
    <name type="scientific">Caldicellulosiruptor owensensis</name>
    <dbReference type="NCBI Taxonomy" id="55205"/>
    <lineage>
        <taxon>Bacteria</taxon>
        <taxon>Bacillati</taxon>
        <taxon>Bacillota</taxon>
        <taxon>Bacillota incertae sedis</taxon>
        <taxon>Caldicellulosiruptorales</taxon>
        <taxon>Caldicellulosiruptoraceae</taxon>
        <taxon>Caldicellulosiruptor</taxon>
    </lineage>
</organism>
<keyword evidence="1" id="KW-1133">Transmembrane helix</keyword>
<dbReference type="Pfam" id="PF07670">
    <property type="entry name" value="Gate"/>
    <property type="match status" value="1"/>
</dbReference>
<dbReference type="InterPro" id="IPR011642">
    <property type="entry name" value="Gate_dom"/>
</dbReference>
<proteinExistence type="predicted"/>